<reference evidence="1" key="1">
    <citation type="journal article" date="2014" name="Int. J. Syst. Evol. Microbiol.">
        <title>Complete genome sequence of Corynebacterium casei LMG S-19264T (=DSM 44701T), isolated from a smear-ripened cheese.</title>
        <authorList>
            <consortium name="US DOE Joint Genome Institute (JGI-PGF)"/>
            <person name="Walter F."/>
            <person name="Albersmeier A."/>
            <person name="Kalinowski J."/>
            <person name="Ruckert C."/>
        </authorList>
    </citation>
    <scope>NUCLEOTIDE SEQUENCE</scope>
    <source>
        <strain evidence="1">JCM 3086</strain>
    </source>
</reference>
<dbReference type="RefSeq" id="WP_189310579.1">
    <property type="nucleotide sequence ID" value="NZ_BMQA01000004.1"/>
</dbReference>
<gene>
    <name evidence="1" type="ORF">GCM10010121_018480</name>
</gene>
<proteinExistence type="predicted"/>
<evidence type="ECO:0000313" key="1">
    <source>
        <dbReference type="EMBL" id="GGJ08452.1"/>
    </source>
</evidence>
<dbReference type="EMBL" id="BMQA01000004">
    <property type="protein sequence ID" value="GGJ08452.1"/>
    <property type="molecule type" value="Genomic_DNA"/>
</dbReference>
<keyword evidence="2" id="KW-1185">Reference proteome</keyword>
<sequence length="79" mass="9186">MRDVTSWITHHPDSLDDDRAQQLKQSLTCCPELDRAAEHVRAFAELMDNRRGRHLDGWIVRVQDDDIPALSPVRVRRTP</sequence>
<name>A0A917NKX2_9ACTN</name>
<dbReference type="Proteomes" id="UP000657574">
    <property type="component" value="Unassembled WGS sequence"/>
</dbReference>
<comment type="caution">
    <text evidence="1">The sequence shown here is derived from an EMBL/GenBank/DDBJ whole genome shotgun (WGS) entry which is preliminary data.</text>
</comment>
<reference evidence="1" key="2">
    <citation type="submission" date="2020-09" db="EMBL/GenBank/DDBJ databases">
        <authorList>
            <person name="Sun Q."/>
            <person name="Ohkuma M."/>
        </authorList>
    </citation>
    <scope>NUCLEOTIDE SEQUENCE</scope>
    <source>
        <strain evidence="1">JCM 3086</strain>
    </source>
</reference>
<protein>
    <submittedName>
        <fullName evidence="1">Uncharacterized protein</fullName>
    </submittedName>
</protein>
<organism evidence="1 2">
    <name type="scientific">Streptomyces brasiliensis</name>
    <dbReference type="NCBI Taxonomy" id="1954"/>
    <lineage>
        <taxon>Bacteria</taxon>
        <taxon>Bacillati</taxon>
        <taxon>Actinomycetota</taxon>
        <taxon>Actinomycetes</taxon>
        <taxon>Kitasatosporales</taxon>
        <taxon>Streptomycetaceae</taxon>
        <taxon>Streptomyces</taxon>
    </lineage>
</organism>
<accession>A0A917NKX2</accession>
<evidence type="ECO:0000313" key="2">
    <source>
        <dbReference type="Proteomes" id="UP000657574"/>
    </source>
</evidence>
<dbReference type="AlphaFoldDB" id="A0A917NKX2"/>